<sequence>MRKEEVRQVLSVFRYKYVQPKCSVMFVPTLNFTHCVTKQSQTSSFHDFKPLLVKK</sequence>
<accession>A0A0E9WZU5</accession>
<protein>
    <submittedName>
        <fullName evidence="1">Uncharacterized protein</fullName>
    </submittedName>
</protein>
<reference evidence="1" key="2">
    <citation type="journal article" date="2015" name="Fish Shellfish Immunol.">
        <title>Early steps in the European eel (Anguilla anguilla)-Vibrio vulnificus interaction in the gills: Role of the RtxA13 toxin.</title>
        <authorList>
            <person name="Callol A."/>
            <person name="Pajuelo D."/>
            <person name="Ebbesson L."/>
            <person name="Teles M."/>
            <person name="MacKenzie S."/>
            <person name="Amaro C."/>
        </authorList>
    </citation>
    <scope>NUCLEOTIDE SEQUENCE</scope>
</reference>
<proteinExistence type="predicted"/>
<dbReference type="AlphaFoldDB" id="A0A0E9WZU5"/>
<name>A0A0E9WZU5_ANGAN</name>
<organism evidence="1">
    <name type="scientific">Anguilla anguilla</name>
    <name type="common">European freshwater eel</name>
    <name type="synonym">Muraena anguilla</name>
    <dbReference type="NCBI Taxonomy" id="7936"/>
    <lineage>
        <taxon>Eukaryota</taxon>
        <taxon>Metazoa</taxon>
        <taxon>Chordata</taxon>
        <taxon>Craniata</taxon>
        <taxon>Vertebrata</taxon>
        <taxon>Euteleostomi</taxon>
        <taxon>Actinopterygii</taxon>
        <taxon>Neopterygii</taxon>
        <taxon>Teleostei</taxon>
        <taxon>Anguilliformes</taxon>
        <taxon>Anguillidae</taxon>
        <taxon>Anguilla</taxon>
    </lineage>
</organism>
<evidence type="ECO:0000313" key="1">
    <source>
        <dbReference type="EMBL" id="JAH96007.1"/>
    </source>
</evidence>
<dbReference type="EMBL" id="GBXM01012570">
    <property type="protein sequence ID" value="JAH96007.1"/>
    <property type="molecule type" value="Transcribed_RNA"/>
</dbReference>
<reference evidence="1" key="1">
    <citation type="submission" date="2014-11" db="EMBL/GenBank/DDBJ databases">
        <authorList>
            <person name="Amaro Gonzalez C."/>
        </authorList>
    </citation>
    <scope>NUCLEOTIDE SEQUENCE</scope>
</reference>